<dbReference type="Proteomes" id="UP000188533">
    <property type="component" value="Unassembled WGS sequence"/>
</dbReference>
<accession>A0A1Q3ECL5</accession>
<reference evidence="1 2" key="2">
    <citation type="submission" date="2017-02" db="EMBL/GenBank/DDBJ databases">
        <title>A genome survey and senescence transcriptome analysis in Lentinula edodes.</title>
        <authorList>
            <person name="Sakamoto Y."/>
            <person name="Nakade K."/>
            <person name="Sato S."/>
            <person name="Yoshida Y."/>
            <person name="Miyazaki K."/>
            <person name="Natsume S."/>
            <person name="Konno N."/>
        </authorList>
    </citation>
    <scope>NUCLEOTIDE SEQUENCE [LARGE SCALE GENOMIC DNA]</scope>
    <source>
        <strain evidence="1 2">NBRC 111202</strain>
    </source>
</reference>
<evidence type="ECO:0000313" key="1">
    <source>
        <dbReference type="EMBL" id="GAW04953.1"/>
    </source>
</evidence>
<sequence>MTHSPRIYTPNMMTVKSRDSRRSVAKYKVGVSMYFDVEFRVRVKQTHPCIFSKIFSHLACRIKYPSRQLSYMPYWSMV</sequence>
<comment type="caution">
    <text evidence="1">The sequence shown here is derived from an EMBL/GenBank/DDBJ whole genome shotgun (WGS) entry which is preliminary data.</text>
</comment>
<dbReference type="EMBL" id="BDGU01000217">
    <property type="protein sequence ID" value="GAW04953.1"/>
    <property type="molecule type" value="Genomic_DNA"/>
</dbReference>
<dbReference type="AlphaFoldDB" id="A0A1Q3ECL5"/>
<keyword evidence="2" id="KW-1185">Reference proteome</keyword>
<proteinExistence type="predicted"/>
<protein>
    <submittedName>
        <fullName evidence="1">Uncharacterized protein</fullName>
    </submittedName>
</protein>
<evidence type="ECO:0000313" key="2">
    <source>
        <dbReference type="Proteomes" id="UP000188533"/>
    </source>
</evidence>
<reference evidence="1 2" key="1">
    <citation type="submission" date="2016-08" db="EMBL/GenBank/DDBJ databases">
        <authorList>
            <consortium name="Lentinula edodes genome sequencing consortium"/>
            <person name="Sakamoto Y."/>
            <person name="Nakade K."/>
            <person name="Sato S."/>
            <person name="Yoshida Y."/>
            <person name="Miyazaki K."/>
            <person name="Natsume S."/>
            <person name="Konno N."/>
        </authorList>
    </citation>
    <scope>NUCLEOTIDE SEQUENCE [LARGE SCALE GENOMIC DNA]</scope>
    <source>
        <strain evidence="1 2">NBRC 111202</strain>
    </source>
</reference>
<gene>
    <name evidence="1" type="ORF">LENED_006778</name>
</gene>
<organism evidence="1 2">
    <name type="scientific">Lentinula edodes</name>
    <name type="common">Shiitake mushroom</name>
    <name type="synonym">Lentinus edodes</name>
    <dbReference type="NCBI Taxonomy" id="5353"/>
    <lineage>
        <taxon>Eukaryota</taxon>
        <taxon>Fungi</taxon>
        <taxon>Dikarya</taxon>
        <taxon>Basidiomycota</taxon>
        <taxon>Agaricomycotina</taxon>
        <taxon>Agaricomycetes</taxon>
        <taxon>Agaricomycetidae</taxon>
        <taxon>Agaricales</taxon>
        <taxon>Marasmiineae</taxon>
        <taxon>Omphalotaceae</taxon>
        <taxon>Lentinula</taxon>
    </lineage>
</organism>
<name>A0A1Q3ECL5_LENED</name>